<sequence length="85" mass="9717">MQLMICLTSPKFTGHLGFRYPFLLAPATILIVFASYGGQHIKHHSVNSLKYCKGKVIASMCCKSHMARWEVKTDNHKVFFLDKML</sequence>
<accession>A0A377TFD6</accession>
<proteinExistence type="predicted"/>
<gene>
    <name evidence="2" type="ORF">NCTC9140_00011</name>
</gene>
<evidence type="ECO:0000313" key="3">
    <source>
        <dbReference type="Proteomes" id="UP000254938"/>
    </source>
</evidence>
<keyword evidence="1" id="KW-0472">Membrane</keyword>
<name>A0A377TFD6_KLEPN</name>
<organism evidence="2 3">
    <name type="scientific">Klebsiella pneumoniae</name>
    <dbReference type="NCBI Taxonomy" id="573"/>
    <lineage>
        <taxon>Bacteria</taxon>
        <taxon>Pseudomonadati</taxon>
        <taxon>Pseudomonadota</taxon>
        <taxon>Gammaproteobacteria</taxon>
        <taxon>Enterobacterales</taxon>
        <taxon>Enterobacteriaceae</taxon>
        <taxon>Klebsiella/Raoultella group</taxon>
        <taxon>Klebsiella</taxon>
        <taxon>Klebsiella pneumoniae complex</taxon>
    </lineage>
</organism>
<protein>
    <submittedName>
        <fullName evidence="2">Uncharacterized protein</fullName>
    </submittedName>
</protein>
<evidence type="ECO:0000256" key="1">
    <source>
        <dbReference type="SAM" id="Phobius"/>
    </source>
</evidence>
<reference evidence="2 3" key="1">
    <citation type="submission" date="2018-06" db="EMBL/GenBank/DDBJ databases">
        <authorList>
            <consortium name="Pathogen Informatics"/>
            <person name="Doyle S."/>
        </authorList>
    </citation>
    <scope>NUCLEOTIDE SEQUENCE [LARGE SCALE GENOMIC DNA]</scope>
    <source>
        <strain evidence="2 3">NCTC9140</strain>
    </source>
</reference>
<feature type="transmembrane region" description="Helical" evidence="1">
    <location>
        <begin position="20"/>
        <end position="38"/>
    </location>
</feature>
<keyword evidence="1" id="KW-1133">Transmembrane helix</keyword>
<dbReference type="AlphaFoldDB" id="A0A377TFD6"/>
<keyword evidence="1" id="KW-0812">Transmembrane</keyword>
<evidence type="ECO:0000313" key="2">
    <source>
        <dbReference type="EMBL" id="STS78382.1"/>
    </source>
</evidence>
<dbReference type="Proteomes" id="UP000254938">
    <property type="component" value="Unassembled WGS sequence"/>
</dbReference>
<dbReference type="EMBL" id="UGKQ01000001">
    <property type="protein sequence ID" value="STS78382.1"/>
    <property type="molecule type" value="Genomic_DNA"/>
</dbReference>